<reference evidence="2 3" key="1">
    <citation type="submission" date="2013-02" db="EMBL/GenBank/DDBJ databases">
        <title>The Genome Sequence of Acinetobacter sp. NIPH 899.</title>
        <authorList>
            <consortium name="The Broad Institute Genome Sequencing Platform"/>
            <consortium name="The Broad Institute Genome Sequencing Center for Infectious Disease"/>
            <person name="Cerqueira G."/>
            <person name="Feldgarden M."/>
            <person name="Courvalin P."/>
            <person name="Perichon B."/>
            <person name="Grillot-Courvalin C."/>
            <person name="Clermont D."/>
            <person name="Rocha E."/>
            <person name="Yoon E.-J."/>
            <person name="Nemec A."/>
            <person name="Walker B."/>
            <person name="Young S.K."/>
            <person name="Zeng Q."/>
            <person name="Gargeya S."/>
            <person name="Fitzgerald M."/>
            <person name="Haas B."/>
            <person name="Abouelleil A."/>
            <person name="Alvarado L."/>
            <person name="Arachchi H.M."/>
            <person name="Berlin A.M."/>
            <person name="Chapman S.B."/>
            <person name="Dewar J."/>
            <person name="Goldberg J."/>
            <person name="Griggs A."/>
            <person name="Gujja S."/>
            <person name="Hansen M."/>
            <person name="Howarth C."/>
            <person name="Imamovic A."/>
            <person name="Larimer J."/>
            <person name="McCowan C."/>
            <person name="Murphy C."/>
            <person name="Neiman D."/>
            <person name="Pearson M."/>
            <person name="Priest M."/>
            <person name="Roberts A."/>
            <person name="Saif S."/>
            <person name="Shea T."/>
            <person name="Sisk P."/>
            <person name="Sykes S."/>
            <person name="Wortman J."/>
            <person name="Nusbaum C."/>
            <person name="Birren B."/>
        </authorList>
    </citation>
    <scope>NUCLEOTIDE SEQUENCE [LARGE SCALE GENOMIC DNA]</scope>
    <source>
        <strain evidence="2 3">NIPH 899</strain>
    </source>
</reference>
<name>N8X0A7_9GAMM</name>
<keyword evidence="3" id="KW-1185">Reference proteome</keyword>
<sequence>MPSVDVPNRVSQSALLVASRLVEFSSAKESFNVKTQLQQGWVFLLPKFLQVRTMPSEIMKYFKYAHLPAALKGISHAVAVVADLMDTHLPDGAEKAAGLRKLLEAKDCFVRSAVDMPHTVKIGQLSDGYHSFDELYAHRMNLFAVICRQNQAHAWKSKLHHDGSMHEGYFIVGVDTPAGQFTYHYPIVNWGLFQVRELDKAPEWDNHTADDVVRLHSLPALCFFGIDWASSDHQVDTSVFKQKIALQSNQNNSIAMNEATFKEQYQCAAALDQYAPLQSRSTGERDE</sequence>
<dbReference type="HOGENOM" id="CLU_968489_0_0_6"/>
<dbReference type="Proteomes" id="UP000013070">
    <property type="component" value="Unassembled WGS sequence"/>
</dbReference>
<comment type="caution">
    <text evidence="2">The sequence shown here is derived from an EMBL/GenBank/DDBJ whole genome shotgun (WGS) entry which is preliminary data.</text>
</comment>
<evidence type="ECO:0000313" key="2">
    <source>
        <dbReference type="EMBL" id="ENV00958.1"/>
    </source>
</evidence>
<feature type="domain" description="WDGH" evidence="1">
    <location>
        <begin position="123"/>
        <end position="217"/>
    </location>
</feature>
<organism evidence="2 3">
    <name type="scientific">Acinetobacter variabilis</name>
    <dbReference type="NCBI Taxonomy" id="70346"/>
    <lineage>
        <taxon>Bacteria</taxon>
        <taxon>Pseudomonadati</taxon>
        <taxon>Pseudomonadota</taxon>
        <taxon>Gammaproteobacteria</taxon>
        <taxon>Moraxellales</taxon>
        <taxon>Moraxellaceae</taxon>
        <taxon>Acinetobacter</taxon>
    </lineage>
</organism>
<gene>
    <name evidence="2" type="ORF">F969_00044</name>
</gene>
<dbReference type="InterPro" id="IPR057362">
    <property type="entry name" value="WDGH"/>
</dbReference>
<dbReference type="AlphaFoldDB" id="N8X0A7"/>
<evidence type="ECO:0000313" key="3">
    <source>
        <dbReference type="Proteomes" id="UP000013070"/>
    </source>
</evidence>
<dbReference type="PATRIC" id="fig|1217710.3.peg.39"/>
<dbReference type="eggNOG" id="ENOG5033131">
    <property type="taxonomic scope" value="Bacteria"/>
</dbReference>
<evidence type="ECO:0000259" key="1">
    <source>
        <dbReference type="Pfam" id="PF25311"/>
    </source>
</evidence>
<dbReference type="Pfam" id="PF25311">
    <property type="entry name" value="WDGH"/>
    <property type="match status" value="1"/>
</dbReference>
<protein>
    <recommendedName>
        <fullName evidence="1">WDGH domain-containing protein</fullName>
    </recommendedName>
</protein>
<accession>N8X0A7</accession>
<proteinExistence type="predicted"/>
<dbReference type="EMBL" id="APPE01000006">
    <property type="protein sequence ID" value="ENV00958.1"/>
    <property type="molecule type" value="Genomic_DNA"/>
</dbReference>